<dbReference type="AlphaFoldDB" id="A0A224XSK1"/>
<accession>A0A224XSK1</accession>
<organism evidence="2">
    <name type="scientific">Panstrongylus lignarius</name>
    <dbReference type="NCBI Taxonomy" id="156445"/>
    <lineage>
        <taxon>Eukaryota</taxon>
        <taxon>Metazoa</taxon>
        <taxon>Ecdysozoa</taxon>
        <taxon>Arthropoda</taxon>
        <taxon>Hexapoda</taxon>
        <taxon>Insecta</taxon>
        <taxon>Pterygota</taxon>
        <taxon>Neoptera</taxon>
        <taxon>Paraneoptera</taxon>
        <taxon>Hemiptera</taxon>
        <taxon>Heteroptera</taxon>
        <taxon>Panheteroptera</taxon>
        <taxon>Cimicomorpha</taxon>
        <taxon>Reduviidae</taxon>
        <taxon>Triatominae</taxon>
        <taxon>Panstrongylus</taxon>
    </lineage>
</organism>
<evidence type="ECO:0000256" key="1">
    <source>
        <dbReference type="SAM" id="SignalP"/>
    </source>
</evidence>
<sequence>MHMCIVYYFLCFTCFCCCGKIVLNRGSLANFVCPFIRFPVLYLCISSCSSTSSLRPFVPDRINVNVVEISSGLCLFVFKWLA</sequence>
<proteinExistence type="predicted"/>
<protein>
    <submittedName>
        <fullName evidence="2">Putative secreted protein</fullName>
    </submittedName>
</protein>
<feature type="signal peptide" evidence="1">
    <location>
        <begin position="1"/>
        <end position="18"/>
    </location>
</feature>
<feature type="chain" id="PRO_5012217492" evidence="1">
    <location>
        <begin position="19"/>
        <end position="82"/>
    </location>
</feature>
<name>A0A224XSK1_9HEMI</name>
<evidence type="ECO:0000313" key="2">
    <source>
        <dbReference type="EMBL" id="JAW15496.1"/>
    </source>
</evidence>
<keyword evidence="1" id="KW-0732">Signal</keyword>
<reference evidence="2" key="1">
    <citation type="journal article" date="2018" name="PLoS Negl. Trop. Dis.">
        <title>An insight into the salivary gland and fat body transcriptome of Panstrongylus lignarius (Hemiptera: Heteroptera), the main vector of Chagas disease in Peru.</title>
        <authorList>
            <person name="Nevoa J.C."/>
            <person name="Mendes M.T."/>
            <person name="da Silva M.V."/>
            <person name="Soares S.C."/>
            <person name="Oliveira C.J.F."/>
            <person name="Ribeiro J.M.C."/>
        </authorList>
    </citation>
    <scope>NUCLEOTIDE SEQUENCE</scope>
</reference>
<dbReference type="EMBL" id="GFTR01000930">
    <property type="protein sequence ID" value="JAW15496.1"/>
    <property type="molecule type" value="Transcribed_RNA"/>
</dbReference>